<dbReference type="Gene3D" id="3.40.1390.10">
    <property type="entry name" value="MurE/MurF, N-terminal domain"/>
    <property type="match status" value="1"/>
</dbReference>
<dbReference type="Pfam" id="PF08245">
    <property type="entry name" value="Mur_ligase_M"/>
    <property type="match status" value="1"/>
</dbReference>
<proteinExistence type="inferred from homology"/>
<keyword evidence="6 10" id="KW-0133">Cell shape</keyword>
<dbReference type="SUPFAM" id="SSF53244">
    <property type="entry name" value="MurD-like peptide ligases, peptide-binding domain"/>
    <property type="match status" value="1"/>
</dbReference>
<dbReference type="InterPro" id="IPR004101">
    <property type="entry name" value="Mur_ligase_C"/>
</dbReference>
<sequence>MSSTERIERLYTCYTAHPTVCTDSRRITPGCLFFALRGANFDGNRFAAAALAQGAALAVTDNPAVLPVGTTDPEALLAAGYFPVENTLEALQQLASLHRRRLGIPILAITGTNGKTTTKELTTAVMSTRFTVHATVGNLNNHIGVPLTLLAMTPETTFGIVEMGASAPGEIAALCRIARPNYGLITNVGRAHLAGFGGEAGVRATKGELYDWLAATGGRAFVRTDDPVLASMAAERPALQTLPYDSSAADGLESRLAGDYNRFNIAAAAAVGRHFGIPEETLRQAIRDYVPSLNRSQVIARPDRTLIVDCYNANPSSMQAALEWFAREAGNAADKAVILGDMLELGAWSEAEHRNVLDRVMALRPGTALLIGPEFGRLAAEALSRCPASTRLRFFPDTDAAARAIADEHLLEHARTIFLKGSRGMALEKLLPLL</sequence>
<evidence type="ECO:0000256" key="9">
    <source>
        <dbReference type="ARBA" id="ARBA00023316"/>
    </source>
</evidence>
<dbReference type="InterPro" id="IPR000713">
    <property type="entry name" value="Mur_ligase_N"/>
</dbReference>
<dbReference type="InterPro" id="IPR036565">
    <property type="entry name" value="Mur-like_cat_sf"/>
</dbReference>
<dbReference type="EMBL" id="DXCC01000020">
    <property type="protein sequence ID" value="HIZ15498.1"/>
    <property type="molecule type" value="Genomic_DNA"/>
</dbReference>
<comment type="pathway">
    <text evidence="10">Cell wall biogenesis; peptidoglycan biosynthesis.</text>
</comment>
<dbReference type="HAMAP" id="MF_02019">
    <property type="entry name" value="MurF"/>
    <property type="match status" value="1"/>
</dbReference>
<feature type="domain" description="Mur ligase central" evidence="13">
    <location>
        <begin position="109"/>
        <end position="235"/>
    </location>
</feature>
<evidence type="ECO:0000256" key="8">
    <source>
        <dbReference type="ARBA" id="ARBA00023306"/>
    </source>
</evidence>
<dbReference type="SUPFAM" id="SSF63418">
    <property type="entry name" value="MurE/MurF N-terminal domain"/>
    <property type="match status" value="1"/>
</dbReference>
<dbReference type="InterPro" id="IPR035911">
    <property type="entry name" value="MurE/MurF_N"/>
</dbReference>
<dbReference type="GO" id="GO:0047480">
    <property type="term" value="F:UDP-N-acetylmuramoyl-tripeptide-D-alanyl-D-alanine ligase activity"/>
    <property type="evidence" value="ECO:0007669"/>
    <property type="project" value="UniProtKB-UniRule"/>
</dbReference>
<evidence type="ECO:0000256" key="3">
    <source>
        <dbReference type="ARBA" id="ARBA00022618"/>
    </source>
</evidence>
<dbReference type="PANTHER" id="PTHR43024">
    <property type="entry name" value="UDP-N-ACETYLMURAMOYL-TRIPEPTIDE--D-ALANYL-D-ALANINE LIGASE"/>
    <property type="match status" value="1"/>
</dbReference>
<dbReference type="InterPro" id="IPR036615">
    <property type="entry name" value="Mur_ligase_C_dom_sf"/>
</dbReference>
<reference evidence="14" key="2">
    <citation type="submission" date="2021-04" db="EMBL/GenBank/DDBJ databases">
        <authorList>
            <person name="Gilroy R."/>
        </authorList>
    </citation>
    <scope>NUCLEOTIDE SEQUENCE</scope>
    <source>
        <strain evidence="14">ChiHjej11B10-19426</strain>
    </source>
</reference>
<dbReference type="InterPro" id="IPR013221">
    <property type="entry name" value="Mur_ligase_cen"/>
</dbReference>
<dbReference type="GO" id="GO:0008360">
    <property type="term" value="P:regulation of cell shape"/>
    <property type="evidence" value="ECO:0007669"/>
    <property type="project" value="UniProtKB-KW"/>
</dbReference>
<keyword evidence="7 10" id="KW-0573">Peptidoglycan synthesis</keyword>
<keyword evidence="4 10" id="KW-0547">Nucleotide-binding</keyword>
<evidence type="ECO:0000313" key="15">
    <source>
        <dbReference type="Proteomes" id="UP000824014"/>
    </source>
</evidence>
<feature type="domain" description="Mur ligase C-terminal" evidence="12">
    <location>
        <begin position="295"/>
        <end position="423"/>
    </location>
</feature>
<comment type="function">
    <text evidence="10">Involved in cell wall formation. Catalyzes the final step in the synthesis of UDP-N-acetylmuramoyl-pentapeptide, the precursor of murein.</text>
</comment>
<dbReference type="GO" id="GO:0071555">
    <property type="term" value="P:cell wall organization"/>
    <property type="evidence" value="ECO:0007669"/>
    <property type="project" value="UniProtKB-KW"/>
</dbReference>
<dbReference type="PANTHER" id="PTHR43024:SF1">
    <property type="entry name" value="UDP-N-ACETYLMURAMOYL-TRIPEPTIDE--D-ALANYL-D-ALANINE LIGASE"/>
    <property type="match status" value="1"/>
</dbReference>
<protein>
    <recommendedName>
        <fullName evidence="10">UDP-N-acetylmuramoyl-tripeptide--D-alanyl-D-alanine ligase</fullName>
        <ecNumber evidence="10">6.3.2.10</ecNumber>
    </recommendedName>
    <alternativeName>
        <fullName evidence="10">D-alanyl-D-alanine-adding enzyme</fullName>
    </alternativeName>
</protein>
<dbReference type="Proteomes" id="UP000824014">
    <property type="component" value="Unassembled WGS sequence"/>
</dbReference>
<keyword evidence="3 10" id="KW-0132">Cell division</keyword>
<dbReference type="InterPro" id="IPR005863">
    <property type="entry name" value="UDP-N-AcMur_synth"/>
</dbReference>
<evidence type="ECO:0000256" key="6">
    <source>
        <dbReference type="ARBA" id="ARBA00022960"/>
    </source>
</evidence>
<dbReference type="InterPro" id="IPR051046">
    <property type="entry name" value="MurCDEF_CellWall_CoF430Synth"/>
</dbReference>
<evidence type="ECO:0000256" key="4">
    <source>
        <dbReference type="ARBA" id="ARBA00022741"/>
    </source>
</evidence>
<name>A0A9D2DEI9_9BACT</name>
<comment type="subcellular location">
    <subcellularLocation>
        <location evidence="10">Cytoplasm</location>
    </subcellularLocation>
</comment>
<evidence type="ECO:0000256" key="5">
    <source>
        <dbReference type="ARBA" id="ARBA00022840"/>
    </source>
</evidence>
<keyword evidence="5 10" id="KW-0067">ATP-binding</keyword>
<evidence type="ECO:0000256" key="2">
    <source>
        <dbReference type="ARBA" id="ARBA00022598"/>
    </source>
</evidence>
<dbReference type="Gene3D" id="3.40.1190.10">
    <property type="entry name" value="Mur-like, catalytic domain"/>
    <property type="match status" value="1"/>
</dbReference>
<accession>A0A9D2DEI9</accession>
<dbReference type="EC" id="6.3.2.10" evidence="10"/>
<comment type="catalytic activity">
    <reaction evidence="10">
        <text>D-alanyl-D-alanine + UDP-N-acetyl-alpha-D-muramoyl-L-alanyl-gamma-D-glutamyl-meso-2,6-diaminopimelate + ATP = UDP-N-acetyl-alpha-D-muramoyl-L-alanyl-gamma-D-glutamyl-meso-2,6-diaminopimeloyl-D-alanyl-D-alanine + ADP + phosphate + H(+)</text>
        <dbReference type="Rhea" id="RHEA:28374"/>
        <dbReference type="ChEBI" id="CHEBI:15378"/>
        <dbReference type="ChEBI" id="CHEBI:30616"/>
        <dbReference type="ChEBI" id="CHEBI:43474"/>
        <dbReference type="ChEBI" id="CHEBI:57822"/>
        <dbReference type="ChEBI" id="CHEBI:61386"/>
        <dbReference type="ChEBI" id="CHEBI:83905"/>
        <dbReference type="ChEBI" id="CHEBI:456216"/>
        <dbReference type="EC" id="6.3.2.10"/>
    </reaction>
</comment>
<evidence type="ECO:0000259" key="11">
    <source>
        <dbReference type="Pfam" id="PF01225"/>
    </source>
</evidence>
<comment type="caution">
    <text evidence="14">The sequence shown here is derived from an EMBL/GenBank/DDBJ whole genome shotgun (WGS) entry which is preliminary data.</text>
</comment>
<keyword evidence="9 10" id="KW-0961">Cell wall biogenesis/degradation</keyword>
<evidence type="ECO:0000259" key="13">
    <source>
        <dbReference type="Pfam" id="PF08245"/>
    </source>
</evidence>
<evidence type="ECO:0000256" key="1">
    <source>
        <dbReference type="ARBA" id="ARBA00022490"/>
    </source>
</evidence>
<dbReference type="Pfam" id="PF01225">
    <property type="entry name" value="Mur_ligase"/>
    <property type="match status" value="1"/>
</dbReference>
<dbReference type="AlphaFoldDB" id="A0A9D2DEI9"/>
<dbReference type="Gene3D" id="3.90.190.20">
    <property type="entry name" value="Mur ligase, C-terminal domain"/>
    <property type="match status" value="1"/>
</dbReference>
<evidence type="ECO:0000256" key="10">
    <source>
        <dbReference type="HAMAP-Rule" id="MF_02019"/>
    </source>
</evidence>
<evidence type="ECO:0000313" key="14">
    <source>
        <dbReference type="EMBL" id="HIZ15498.1"/>
    </source>
</evidence>
<feature type="binding site" evidence="10">
    <location>
        <begin position="111"/>
        <end position="117"/>
    </location>
    <ligand>
        <name>ATP</name>
        <dbReference type="ChEBI" id="CHEBI:30616"/>
    </ligand>
</feature>
<evidence type="ECO:0000259" key="12">
    <source>
        <dbReference type="Pfam" id="PF02875"/>
    </source>
</evidence>
<evidence type="ECO:0000256" key="7">
    <source>
        <dbReference type="ARBA" id="ARBA00022984"/>
    </source>
</evidence>
<organism evidence="14 15">
    <name type="scientific">Candidatus Tidjanibacter faecipullorum</name>
    <dbReference type="NCBI Taxonomy" id="2838766"/>
    <lineage>
        <taxon>Bacteria</taxon>
        <taxon>Pseudomonadati</taxon>
        <taxon>Bacteroidota</taxon>
        <taxon>Bacteroidia</taxon>
        <taxon>Bacteroidales</taxon>
        <taxon>Rikenellaceae</taxon>
        <taxon>Tidjanibacter</taxon>
    </lineage>
</organism>
<keyword evidence="1 10" id="KW-0963">Cytoplasm</keyword>
<dbReference type="GO" id="GO:0051301">
    <property type="term" value="P:cell division"/>
    <property type="evidence" value="ECO:0007669"/>
    <property type="project" value="UniProtKB-KW"/>
</dbReference>
<feature type="domain" description="Mur ligase N-terminal catalytic" evidence="11">
    <location>
        <begin position="20"/>
        <end position="98"/>
    </location>
</feature>
<dbReference type="GO" id="GO:0009252">
    <property type="term" value="P:peptidoglycan biosynthetic process"/>
    <property type="evidence" value="ECO:0007669"/>
    <property type="project" value="UniProtKB-UniRule"/>
</dbReference>
<reference evidence="14" key="1">
    <citation type="journal article" date="2021" name="PeerJ">
        <title>Extensive microbial diversity within the chicken gut microbiome revealed by metagenomics and culture.</title>
        <authorList>
            <person name="Gilroy R."/>
            <person name="Ravi A."/>
            <person name="Getino M."/>
            <person name="Pursley I."/>
            <person name="Horton D.L."/>
            <person name="Alikhan N.F."/>
            <person name="Baker D."/>
            <person name="Gharbi K."/>
            <person name="Hall N."/>
            <person name="Watson M."/>
            <person name="Adriaenssens E.M."/>
            <person name="Foster-Nyarko E."/>
            <person name="Jarju S."/>
            <person name="Secka A."/>
            <person name="Antonio M."/>
            <person name="Oren A."/>
            <person name="Chaudhuri R.R."/>
            <person name="La Ragione R."/>
            <person name="Hildebrand F."/>
            <person name="Pallen M.J."/>
        </authorList>
    </citation>
    <scope>NUCLEOTIDE SEQUENCE</scope>
    <source>
        <strain evidence="14">ChiHjej11B10-19426</strain>
    </source>
</reference>
<gene>
    <name evidence="10" type="primary">murF</name>
    <name evidence="14" type="ORF">H9816_06270</name>
</gene>
<keyword evidence="2 10" id="KW-0436">Ligase</keyword>
<comment type="similarity">
    <text evidence="10">Belongs to the MurCDEF family. MurF subfamily.</text>
</comment>
<dbReference type="SUPFAM" id="SSF53623">
    <property type="entry name" value="MurD-like peptide ligases, catalytic domain"/>
    <property type="match status" value="1"/>
</dbReference>
<dbReference type="GO" id="GO:0005737">
    <property type="term" value="C:cytoplasm"/>
    <property type="evidence" value="ECO:0007669"/>
    <property type="project" value="UniProtKB-SubCell"/>
</dbReference>
<dbReference type="Pfam" id="PF02875">
    <property type="entry name" value="Mur_ligase_C"/>
    <property type="match status" value="1"/>
</dbReference>
<keyword evidence="8 10" id="KW-0131">Cell cycle</keyword>
<dbReference type="GO" id="GO:0005524">
    <property type="term" value="F:ATP binding"/>
    <property type="evidence" value="ECO:0007669"/>
    <property type="project" value="UniProtKB-UniRule"/>
</dbReference>